<keyword evidence="2" id="KW-1185">Reference proteome</keyword>
<dbReference type="KEGG" id="vg:15042057"/>
<proteinExistence type="predicted"/>
<dbReference type="EMBL" id="AB711120">
    <property type="protein sequence ID" value="BAM99116.1"/>
    <property type="molecule type" value="Genomic_DNA"/>
</dbReference>
<accession>M4ZRK7</accession>
<evidence type="ECO:0000313" key="1">
    <source>
        <dbReference type="EMBL" id="BAM99116.1"/>
    </source>
</evidence>
<dbReference type="RefSeq" id="YP_007678062.1">
    <property type="nucleotide sequence ID" value="NC_020883.1"/>
</dbReference>
<dbReference type="Proteomes" id="UP000011861">
    <property type="component" value="Segment"/>
</dbReference>
<dbReference type="GeneID" id="15042057"/>
<evidence type="ECO:0000313" key="2">
    <source>
        <dbReference type="Proteomes" id="UP000011861"/>
    </source>
</evidence>
<sequence>MRSHDKEPYTGEEYPPIEKKVFDYYCSLSHPEQSAIRAFLSITGNRWMSKRLVDEDMKRFREKLSKSIKEG</sequence>
<reference evidence="1 2" key="1">
    <citation type="journal article" date="2013" name="Virus Genes">
        <title>Complete nucleotide sequence of Bacillus subtilis (natto) bacteriophage PM1, a phage associated with disruption of food production.</title>
        <authorList>
            <person name="Umene K."/>
            <person name="Shiraishi A."/>
        </authorList>
    </citation>
    <scope>NUCLEOTIDE SEQUENCE [LARGE SCALE GENOMIC DNA]</scope>
    <source>
        <strain evidence="1">PM1</strain>
    </source>
</reference>
<organism evidence="1 2">
    <name type="scientific">Bacillus phage PM1</name>
    <dbReference type="NCBI Taxonomy" id="547228"/>
    <lineage>
        <taxon>Viruses</taxon>
        <taxon>Duplodnaviria</taxon>
        <taxon>Heunggongvirae</taxon>
        <taxon>Uroviricota</taxon>
        <taxon>Caudoviricetes</taxon>
        <taxon>Pemunavirus</taxon>
        <taxon>Pemunavirus PM1</taxon>
    </lineage>
</organism>
<name>M4ZRK7_9CAUD</name>
<protein>
    <submittedName>
        <fullName evidence="1">Uncharacterized protein</fullName>
    </submittedName>
</protein>